<evidence type="ECO:0000256" key="2">
    <source>
        <dbReference type="ARBA" id="ARBA00004496"/>
    </source>
</evidence>
<feature type="region of interest" description="Disordered" evidence="11">
    <location>
        <begin position="191"/>
        <end position="393"/>
    </location>
</feature>
<accession>A0A261Y6C4</accession>
<keyword evidence="5" id="KW-0963">Cytoplasm</keyword>
<evidence type="ECO:0000256" key="8">
    <source>
        <dbReference type="ARBA" id="ARBA00022942"/>
    </source>
</evidence>
<keyword evidence="15" id="KW-1185">Reference proteome</keyword>
<evidence type="ECO:0000313" key="15">
    <source>
        <dbReference type="Proteomes" id="UP000242875"/>
    </source>
</evidence>
<comment type="similarity">
    <text evidence="3">Belongs to the proteasome inhibitor PI31 family.</text>
</comment>
<dbReference type="InterPro" id="IPR045128">
    <property type="entry name" value="PI31-like"/>
</dbReference>
<evidence type="ECO:0000256" key="5">
    <source>
        <dbReference type="ARBA" id="ARBA00022490"/>
    </source>
</evidence>
<evidence type="ECO:0000256" key="10">
    <source>
        <dbReference type="ARBA" id="ARBA00024805"/>
    </source>
</evidence>
<keyword evidence="4" id="KW-0488">Methylation</keyword>
<feature type="compositionally biased region" description="Gly residues" evidence="11">
    <location>
        <begin position="356"/>
        <end position="373"/>
    </location>
</feature>
<comment type="subcellular location">
    <subcellularLocation>
        <location evidence="2">Cytoplasm</location>
    </subcellularLocation>
    <subcellularLocation>
        <location evidence="1">Endoplasmic reticulum</location>
    </subcellularLocation>
</comment>
<gene>
    <name evidence="14" type="ORF">BZG36_01011</name>
</gene>
<protein>
    <submittedName>
        <fullName evidence="14">Uncharacterized protein</fullName>
    </submittedName>
</protein>
<evidence type="ECO:0000256" key="9">
    <source>
        <dbReference type="ARBA" id="ARBA00022990"/>
    </source>
</evidence>
<reference evidence="14 15" key="1">
    <citation type="journal article" date="2017" name="Mycologia">
        <title>Bifiguratus adelaidae, gen. et sp. nov., a new member of Mucoromycotina in endophytic and soil-dwelling habitats.</title>
        <authorList>
            <person name="Torres-Cruz T.J."/>
            <person name="Billingsley Tobias T.L."/>
            <person name="Almatruk M."/>
            <person name="Hesse C."/>
            <person name="Kuske C.R."/>
            <person name="Desiro A."/>
            <person name="Benucci G.M."/>
            <person name="Bonito G."/>
            <person name="Stajich J.E."/>
            <person name="Dunlap C."/>
            <person name="Arnold A.E."/>
            <person name="Porras-Alfaro A."/>
        </authorList>
    </citation>
    <scope>NUCLEOTIDE SEQUENCE [LARGE SCALE GENOMIC DNA]</scope>
    <source>
        <strain evidence="14 15">AZ0501</strain>
    </source>
</reference>
<feature type="domain" description="PI31 proteasome regulator N-terminal" evidence="13">
    <location>
        <begin position="38"/>
        <end position="191"/>
    </location>
</feature>
<keyword evidence="7" id="KW-0256">Endoplasmic reticulum</keyword>
<dbReference type="GO" id="GO:0005783">
    <property type="term" value="C:endoplasmic reticulum"/>
    <property type="evidence" value="ECO:0007669"/>
    <property type="project" value="UniProtKB-SubCell"/>
</dbReference>
<dbReference type="GO" id="GO:0004866">
    <property type="term" value="F:endopeptidase inhibitor activity"/>
    <property type="evidence" value="ECO:0007669"/>
    <property type="project" value="InterPro"/>
</dbReference>
<feature type="domain" description="PI31 proteasome regulator C-terminal" evidence="12">
    <location>
        <begin position="256"/>
        <end position="337"/>
    </location>
</feature>
<evidence type="ECO:0000256" key="3">
    <source>
        <dbReference type="ARBA" id="ARBA00006405"/>
    </source>
</evidence>
<sequence>MSQSAPNPLDPSSVLHVVSNVLPSTSDETDKAAAEKGSQLNSPQDALAALCHAIMSSVDFRFVGLGENETVAQVPEASSKATKLPPQWNAHGPESYAFRYKHPQSQLTFLIKCLKMGNRFVVMAMAIEADKTWTLDIPTNDYTSDAFYPYNPNSSSEPLIHGFISTSRLTDFISLFKIKVLQPLIPGLHKEGYEEGGESTTTARTSQPTSSNPPPREGDRDPLSMPSRGRPPFFDDPEGGDEPSGGFPRPYNPMNIGTDDLNPFGTGEPFAIRGPGGSGGPPSGMFVGPNHPIFGPRGGGSGGNGGSGEWGGGIPAGPQRLPRGAVPPGARFDPIQPDIVGGGASRGPNGPFGSRPGRGGGPQGGGRGSGMGPPSGEPDNDDLPPPGYMDMFM</sequence>
<evidence type="ECO:0000256" key="4">
    <source>
        <dbReference type="ARBA" id="ARBA00022481"/>
    </source>
</evidence>
<dbReference type="Proteomes" id="UP000242875">
    <property type="component" value="Unassembled WGS sequence"/>
</dbReference>
<evidence type="ECO:0000259" key="13">
    <source>
        <dbReference type="Pfam" id="PF11566"/>
    </source>
</evidence>
<keyword evidence="9" id="KW-0007">Acetylation</keyword>
<keyword evidence="8" id="KW-0647">Proteasome</keyword>
<dbReference type="PANTHER" id="PTHR13266:SF1">
    <property type="entry name" value="PROTEASOME INHIBITOR PI31 SUBUNIT"/>
    <property type="match status" value="1"/>
</dbReference>
<dbReference type="Pfam" id="PF11566">
    <property type="entry name" value="PI31_Prot_N"/>
    <property type="match status" value="1"/>
</dbReference>
<dbReference type="InterPro" id="IPR013886">
    <property type="entry name" value="PI31_Prot_C"/>
</dbReference>
<evidence type="ECO:0000256" key="6">
    <source>
        <dbReference type="ARBA" id="ARBA00022553"/>
    </source>
</evidence>
<dbReference type="Gene3D" id="3.40.1000.30">
    <property type="match status" value="1"/>
</dbReference>
<keyword evidence="6" id="KW-0597">Phosphoprotein</keyword>
<comment type="caution">
    <text evidence="14">The sequence shown here is derived from an EMBL/GenBank/DDBJ whole genome shotgun (WGS) entry which is preliminary data.</text>
</comment>
<dbReference type="GO" id="GO:0000502">
    <property type="term" value="C:proteasome complex"/>
    <property type="evidence" value="ECO:0007669"/>
    <property type="project" value="UniProtKB-KW"/>
</dbReference>
<feature type="compositionally biased region" description="Gly residues" evidence="11">
    <location>
        <begin position="296"/>
        <end position="315"/>
    </location>
</feature>
<evidence type="ECO:0000313" key="14">
    <source>
        <dbReference type="EMBL" id="OZJ06139.1"/>
    </source>
</evidence>
<dbReference type="GO" id="GO:0070628">
    <property type="term" value="F:proteasome binding"/>
    <property type="evidence" value="ECO:0007669"/>
    <property type="project" value="InterPro"/>
</dbReference>
<dbReference type="AlphaFoldDB" id="A0A261Y6C4"/>
<evidence type="ECO:0000256" key="7">
    <source>
        <dbReference type="ARBA" id="ARBA00022824"/>
    </source>
</evidence>
<name>A0A261Y6C4_9FUNG</name>
<dbReference type="InterPro" id="IPR021625">
    <property type="entry name" value="PI31_Prot_N"/>
</dbReference>
<dbReference type="Pfam" id="PF08577">
    <property type="entry name" value="PI31_Prot_C"/>
    <property type="match status" value="1"/>
</dbReference>
<proteinExistence type="inferred from homology"/>
<dbReference type="OrthoDB" id="68090at2759"/>
<feature type="compositionally biased region" description="Low complexity" evidence="11">
    <location>
        <begin position="346"/>
        <end position="355"/>
    </location>
</feature>
<dbReference type="GO" id="GO:0043161">
    <property type="term" value="P:proteasome-mediated ubiquitin-dependent protein catabolic process"/>
    <property type="evidence" value="ECO:0007669"/>
    <property type="project" value="InterPro"/>
</dbReference>
<comment type="function">
    <text evidence="10">Plays an important role in control of proteasome function. Inhibits the hydrolysis of protein and peptide substrates by the 20S proteasome. Also inhibits the activation of the proteasome by the proteasome regulatory proteins PA700 and PA28.</text>
</comment>
<dbReference type="EMBL" id="MVBO01000006">
    <property type="protein sequence ID" value="OZJ06139.1"/>
    <property type="molecule type" value="Genomic_DNA"/>
</dbReference>
<evidence type="ECO:0000256" key="1">
    <source>
        <dbReference type="ARBA" id="ARBA00004240"/>
    </source>
</evidence>
<evidence type="ECO:0000259" key="12">
    <source>
        <dbReference type="Pfam" id="PF08577"/>
    </source>
</evidence>
<evidence type="ECO:0000256" key="11">
    <source>
        <dbReference type="SAM" id="MobiDB-lite"/>
    </source>
</evidence>
<organism evidence="14 15">
    <name type="scientific">Bifiguratus adelaidae</name>
    <dbReference type="NCBI Taxonomy" id="1938954"/>
    <lineage>
        <taxon>Eukaryota</taxon>
        <taxon>Fungi</taxon>
        <taxon>Fungi incertae sedis</taxon>
        <taxon>Mucoromycota</taxon>
        <taxon>Mucoromycotina</taxon>
        <taxon>Endogonomycetes</taxon>
        <taxon>Endogonales</taxon>
        <taxon>Endogonales incertae sedis</taxon>
        <taxon>Bifiguratus</taxon>
    </lineage>
</organism>
<dbReference type="PANTHER" id="PTHR13266">
    <property type="entry name" value="PROTEASOME INHIBITOR"/>
    <property type="match status" value="1"/>
</dbReference>